<dbReference type="SUPFAM" id="SSF48452">
    <property type="entry name" value="TPR-like"/>
    <property type="match status" value="4"/>
</dbReference>
<dbReference type="Pfam" id="PF00931">
    <property type="entry name" value="NB-ARC"/>
    <property type="match status" value="1"/>
</dbReference>
<comment type="caution">
    <text evidence="3">The sequence shown here is derived from an EMBL/GenBank/DDBJ whole genome shotgun (WGS) entry which is preliminary data.</text>
</comment>
<proteinExistence type="predicted"/>
<dbReference type="InterPro" id="IPR027417">
    <property type="entry name" value="P-loop_NTPase"/>
</dbReference>
<feature type="domain" description="AAA+ ATPase" evidence="2">
    <location>
        <begin position="195"/>
        <end position="325"/>
    </location>
</feature>
<dbReference type="Gene3D" id="3.40.50.300">
    <property type="entry name" value="P-loop containing nucleotide triphosphate hydrolases"/>
    <property type="match status" value="1"/>
</dbReference>
<gene>
    <name evidence="3" type="ORF">AVR91_0206380</name>
</gene>
<dbReference type="PRINTS" id="PR00364">
    <property type="entry name" value="DISEASERSIST"/>
</dbReference>
<organism evidence="3 4">
    <name type="scientific">Amycolatopsis keratiniphila subsp. keratiniphila</name>
    <dbReference type="NCBI Taxonomy" id="227715"/>
    <lineage>
        <taxon>Bacteria</taxon>
        <taxon>Bacillati</taxon>
        <taxon>Actinomycetota</taxon>
        <taxon>Actinomycetes</taxon>
        <taxon>Pseudonocardiales</taxon>
        <taxon>Pseudonocardiaceae</taxon>
        <taxon>Amycolatopsis</taxon>
        <taxon>Amycolatopsis japonica group</taxon>
    </lineage>
</organism>
<dbReference type="Pfam" id="PF13424">
    <property type="entry name" value="TPR_12"/>
    <property type="match status" value="1"/>
</dbReference>
<dbReference type="RefSeq" id="WP_063274852.1">
    <property type="nucleotide sequence ID" value="NZ_LQMT02000007.1"/>
</dbReference>
<evidence type="ECO:0000313" key="3">
    <source>
        <dbReference type="EMBL" id="ONF73726.1"/>
    </source>
</evidence>
<dbReference type="Gene3D" id="1.25.40.10">
    <property type="entry name" value="Tetratricopeptide repeat domain"/>
    <property type="match status" value="3"/>
</dbReference>
<dbReference type="InterPro" id="IPR002182">
    <property type="entry name" value="NB-ARC"/>
</dbReference>
<feature type="repeat" description="TPR" evidence="1">
    <location>
        <begin position="600"/>
        <end position="633"/>
    </location>
</feature>
<dbReference type="GO" id="GO:0043531">
    <property type="term" value="F:ADP binding"/>
    <property type="evidence" value="ECO:0007669"/>
    <property type="project" value="InterPro"/>
</dbReference>
<name>A0A1W2M2I0_9PSEU</name>
<keyword evidence="1" id="KW-0802">TPR repeat</keyword>
<evidence type="ECO:0000313" key="4">
    <source>
        <dbReference type="Proteomes" id="UP000076660"/>
    </source>
</evidence>
<sequence length="1479" mass="161087">MTDDVSQVVSQIRFQLSNLRSRNGHHLFEEICMHFAALRISRCVLPKTGPVGAGGDAGRDFETFRSFLAEDDRAVAFACTLQVKGLTKKIQADVAKILSGPPVDAIYVFTETDVPDGYQRQLRDQVPDEIQFQIIDGNALANQLAQPDLRWIADRYLGMPQRLNPEPRHGLPRRRCLVGRDAELGRGRTLLADRERPVVLVHGPPGVGKTALAGELVWLVQADFPGGVVVVDLSQPDELLPRVLLALDPGGQVPGERYQQRARVAALLSGPKMLLVLDNVQTEESMADLLSIGGVFAIICTSRSRLTGLAPGEVEALEVHPLPQDAAAQLARTVAERLTEEQSSHLASVCGGLPIAVLIAAARIAKRPQLSIPGYLAELADPIYGTEELRAGEKSVERIVEDSYRLLTVEQAQLLVVLGVLPGTEVALDIVIAAIAGPDAALPEVHVRSVSRRLDDLLELHLIEQIDERRYRLHDVLYRFARHKAMTTTDSAWRDRVVAHACQAYADRASHAISSIGFIDIEGREPTNNIDAVAILEHDHAGAMAMAHQAAQRELWDAFIRLTRALIPALQYLGRWSELARISTCLTDAGERASKQDWRATGLLNLGTVAARKGDTDNALDLFRECIDMTTDGEHSWIAEAARNAYGDLLLNTGCAADAIPVLQRALRVWRALENDTMVAHALDSLGKANLVMVRWDRAEAYFRNALRVAKRAGVNGLLGTSGIALAQALRLGGRSAEAKSECETALARARALGNREVEADALREMGLIEQALGSGELLLDNLASAMEIYRGVGNVRSQVSTLLVMGTTAENQGDRDLAMRYFFDCAEKAQQINDFRNLAQALAHIANLYAEAGQHEQADEYLQDAAAVAEGCGSPLVRAQVQHQQAKILRRVGKIDEVLPLLRRSVRLFERTGESDSLANARARLGEALIQHGEWQEAALVLRSVTDAPADAALPRTRASAFRFLATLYSRRELWAEAAQAADQAVSLAENSGSRGEHMHCCHTRGNVLARMSRWPEAAAEYDRAAELATTLRDLQTMLIIRSNQATGEMATGDVTKAIATMRAIQDHAEELGLDELHASLRINLGTALAQQGQHADAKVEFNRVIAIAGRLGATDLLAYATSNLARVHVSLGDLRAARHCFREARLTWQRSDNMAAASKALQNEMLLAMAVADQDGDDPKRLDIPDGVPEALVNTFHARRMATEAAQVATEPDRIPHRRTIAVSQEIIDELSDLKLDAIWTRLATGRRHCLECQLLIAEDGPANAVLLRFPSGPPGITLAHPACAPSTVVSTTDQGPRGSQVIFETECIIMTGGLPGIIVDTRGPWGADEDGQPRDVFLDSLSATGFVTVTDLTPQSEGSRIPQLTKASLHAKLVGNQLKIMQDDKVFVSSLPLSFNPDWYATTQRRTLLMLFGHDLRGMAADDPSYLIKSAQAGTLVGAAVKLTVEPPSRNQKCVCTPKTDRKFKHCCGRPKSTIG</sequence>
<dbReference type="SMART" id="SM00382">
    <property type="entry name" value="AAA"/>
    <property type="match status" value="1"/>
</dbReference>
<accession>A0A1W2M2I0</accession>
<evidence type="ECO:0000256" key="1">
    <source>
        <dbReference type="PROSITE-ProRule" id="PRU00339"/>
    </source>
</evidence>
<dbReference type="InterPro" id="IPR011990">
    <property type="entry name" value="TPR-like_helical_dom_sf"/>
</dbReference>
<protein>
    <recommendedName>
        <fullName evidence="2">AAA+ ATPase domain-containing protein</fullName>
    </recommendedName>
</protein>
<dbReference type="Proteomes" id="UP000076660">
    <property type="component" value="Unassembled WGS sequence"/>
</dbReference>
<dbReference type="PANTHER" id="PTHR47691">
    <property type="entry name" value="REGULATOR-RELATED"/>
    <property type="match status" value="1"/>
</dbReference>
<dbReference type="PROSITE" id="PS50005">
    <property type="entry name" value="TPR"/>
    <property type="match status" value="1"/>
</dbReference>
<dbReference type="SMART" id="SM00028">
    <property type="entry name" value="TPR"/>
    <property type="match status" value="10"/>
</dbReference>
<dbReference type="Pfam" id="PF13181">
    <property type="entry name" value="TPR_8"/>
    <property type="match status" value="1"/>
</dbReference>
<dbReference type="InterPro" id="IPR003593">
    <property type="entry name" value="AAA+_ATPase"/>
</dbReference>
<dbReference type="PANTHER" id="PTHR47691:SF3">
    <property type="entry name" value="HTH-TYPE TRANSCRIPTIONAL REGULATOR RV0890C-RELATED"/>
    <property type="match status" value="1"/>
</dbReference>
<dbReference type="SUPFAM" id="SSF52540">
    <property type="entry name" value="P-loop containing nucleoside triphosphate hydrolases"/>
    <property type="match status" value="1"/>
</dbReference>
<evidence type="ECO:0000259" key="2">
    <source>
        <dbReference type="SMART" id="SM00382"/>
    </source>
</evidence>
<dbReference type="EMBL" id="LQMT02000007">
    <property type="protein sequence ID" value="ONF73726.1"/>
    <property type="molecule type" value="Genomic_DNA"/>
</dbReference>
<dbReference type="OrthoDB" id="135105at2"/>
<dbReference type="InterPro" id="IPR019734">
    <property type="entry name" value="TPR_rpt"/>
</dbReference>
<reference evidence="3 4" key="1">
    <citation type="submission" date="2016-12" db="EMBL/GenBank/DDBJ databases">
        <title>Amycolatopsis keratiniphila subsp. keratiniphila genome sequencing and assembly.</title>
        <authorList>
            <person name="Mayilraj S."/>
            <person name="Kaur N."/>
        </authorList>
    </citation>
    <scope>NUCLEOTIDE SEQUENCE [LARGE SCALE GENOMIC DNA]</scope>
    <source>
        <strain evidence="3 4">DSM 44409</strain>
    </source>
</reference>